<proteinExistence type="predicted"/>
<gene>
    <name evidence="1" type="ORF">MES4922_100142</name>
</gene>
<dbReference type="Proteomes" id="UP001152604">
    <property type="component" value="Unassembled WGS sequence"/>
</dbReference>
<protein>
    <submittedName>
        <fullName evidence="1">Uncharacterized protein</fullName>
    </submittedName>
</protein>
<comment type="caution">
    <text evidence="1">The sequence shown here is derived from an EMBL/GenBank/DDBJ whole genome shotgun (WGS) entry which is preliminary data.</text>
</comment>
<name>A0ABN8JB97_9HYPH</name>
<dbReference type="EMBL" id="CAKXZS010000002">
    <property type="protein sequence ID" value="CAH2394553.1"/>
    <property type="molecule type" value="Genomic_DNA"/>
</dbReference>
<sequence length="110" mass="12895">MLEHAVGFRRHWLESRACFIEYQRRAPDIFLIYHSNISIDSPFLNKYMTDISDGATRYVDRSFPCRHDQIHRGRPPRPRRDGALLCAADGGRLRRHHRLRLARRGADALA</sequence>
<accession>A0ABN8JB97</accession>
<organism evidence="1 2">
    <name type="scientific">Mesorhizobium ventifaucium</name>
    <dbReference type="NCBI Taxonomy" id="666020"/>
    <lineage>
        <taxon>Bacteria</taxon>
        <taxon>Pseudomonadati</taxon>
        <taxon>Pseudomonadota</taxon>
        <taxon>Alphaproteobacteria</taxon>
        <taxon>Hyphomicrobiales</taxon>
        <taxon>Phyllobacteriaceae</taxon>
        <taxon>Mesorhizobium</taxon>
    </lineage>
</organism>
<keyword evidence="2" id="KW-1185">Reference proteome</keyword>
<reference evidence="1" key="1">
    <citation type="submission" date="2022-03" db="EMBL/GenBank/DDBJ databases">
        <authorList>
            <person name="Brunel B."/>
        </authorList>
    </citation>
    <scope>NUCLEOTIDE SEQUENCE</scope>
    <source>
        <strain evidence="1">STM4922sample</strain>
    </source>
</reference>
<evidence type="ECO:0000313" key="1">
    <source>
        <dbReference type="EMBL" id="CAH2394553.1"/>
    </source>
</evidence>
<evidence type="ECO:0000313" key="2">
    <source>
        <dbReference type="Proteomes" id="UP001152604"/>
    </source>
</evidence>